<evidence type="ECO:0000313" key="2">
    <source>
        <dbReference type="EMBL" id="MBA0683346.1"/>
    </source>
</evidence>
<reference evidence="2 3" key="1">
    <citation type="journal article" date="2019" name="Genome Biol. Evol.">
        <title>Insights into the evolution of the New World diploid cottons (Gossypium, subgenus Houzingenia) based on genome sequencing.</title>
        <authorList>
            <person name="Grover C.E."/>
            <person name="Arick M.A. 2nd"/>
            <person name="Thrash A."/>
            <person name="Conover J.L."/>
            <person name="Sanders W.S."/>
            <person name="Peterson D.G."/>
            <person name="Frelichowski J.E."/>
            <person name="Scheffler J.A."/>
            <person name="Scheffler B.E."/>
            <person name="Wendel J.F."/>
        </authorList>
    </citation>
    <scope>NUCLEOTIDE SEQUENCE [LARGE SCALE GENOMIC DNA]</scope>
    <source>
        <strain evidence="2">185</strain>
        <tissue evidence="2">Leaf</tissue>
    </source>
</reference>
<proteinExistence type="predicted"/>
<evidence type="ECO:0000313" key="3">
    <source>
        <dbReference type="Proteomes" id="UP000593577"/>
    </source>
</evidence>
<dbReference type="Proteomes" id="UP000593577">
    <property type="component" value="Unassembled WGS sequence"/>
</dbReference>
<sequence>MDPNLGVKCHSNPELDVSPQKALRRSS</sequence>
<gene>
    <name evidence="2" type="ORF">Goari_025012</name>
</gene>
<keyword evidence="3" id="KW-1185">Reference proteome</keyword>
<feature type="region of interest" description="Disordered" evidence="1">
    <location>
        <begin position="1"/>
        <end position="27"/>
    </location>
</feature>
<name>A0A7J8X7S4_GOSAI</name>
<organism evidence="2 3">
    <name type="scientific">Gossypium aridum</name>
    <name type="common">American cotton</name>
    <name type="synonym">Erioxylum aridum</name>
    <dbReference type="NCBI Taxonomy" id="34290"/>
    <lineage>
        <taxon>Eukaryota</taxon>
        <taxon>Viridiplantae</taxon>
        <taxon>Streptophyta</taxon>
        <taxon>Embryophyta</taxon>
        <taxon>Tracheophyta</taxon>
        <taxon>Spermatophyta</taxon>
        <taxon>Magnoliopsida</taxon>
        <taxon>eudicotyledons</taxon>
        <taxon>Gunneridae</taxon>
        <taxon>Pentapetalae</taxon>
        <taxon>rosids</taxon>
        <taxon>malvids</taxon>
        <taxon>Malvales</taxon>
        <taxon>Malvaceae</taxon>
        <taxon>Malvoideae</taxon>
        <taxon>Gossypium</taxon>
    </lineage>
</organism>
<dbReference type="EMBL" id="JABFAA010000006">
    <property type="protein sequence ID" value="MBA0683346.1"/>
    <property type="molecule type" value="Genomic_DNA"/>
</dbReference>
<accession>A0A7J8X7S4</accession>
<protein>
    <submittedName>
        <fullName evidence="2">Uncharacterized protein</fullName>
    </submittedName>
</protein>
<dbReference type="AlphaFoldDB" id="A0A7J8X7S4"/>
<evidence type="ECO:0000256" key="1">
    <source>
        <dbReference type="SAM" id="MobiDB-lite"/>
    </source>
</evidence>
<comment type="caution">
    <text evidence="2">The sequence shown here is derived from an EMBL/GenBank/DDBJ whole genome shotgun (WGS) entry which is preliminary data.</text>
</comment>